<dbReference type="InterPro" id="IPR001991">
    <property type="entry name" value="Na-dicarboxylate_symporter"/>
</dbReference>
<feature type="transmembrane region" description="Helical" evidence="9">
    <location>
        <begin position="405"/>
        <end position="426"/>
    </location>
</feature>
<dbReference type="Gene3D" id="1.10.3860.10">
    <property type="entry name" value="Sodium:dicarboxylate symporter"/>
    <property type="match status" value="1"/>
</dbReference>
<feature type="transmembrane region" description="Helical" evidence="9">
    <location>
        <begin position="222"/>
        <end position="239"/>
    </location>
</feature>
<evidence type="ECO:0000256" key="6">
    <source>
        <dbReference type="ARBA" id="ARBA00022989"/>
    </source>
</evidence>
<dbReference type="PANTHER" id="PTHR11958:SF63">
    <property type="entry name" value="AMINO ACID TRANSPORTER"/>
    <property type="match status" value="1"/>
</dbReference>
<proteinExistence type="inferred from homology"/>
<comment type="similarity">
    <text evidence="2 9">Belongs to the dicarboxylate/amino acid:cation symporter (DAACS) (TC 2.A.23) family.</text>
</comment>
<comment type="subcellular location">
    <subcellularLocation>
        <location evidence="1 9">Membrane</location>
        <topology evidence="1 9">Multi-pass membrane protein</topology>
    </subcellularLocation>
</comment>
<dbReference type="Pfam" id="PF00375">
    <property type="entry name" value="SDF"/>
    <property type="match status" value="1"/>
</dbReference>
<keyword evidence="3 9" id="KW-0813">Transport</keyword>
<dbReference type="SUPFAM" id="SSF118215">
    <property type="entry name" value="Proton glutamate symport protein"/>
    <property type="match status" value="1"/>
</dbReference>
<sequence>MVCGSMEKMQNGDVDNHARAASRRCNLLRRNAFTLVTMSCVGAGVALGVGLRAWRDWTPREISYLEFPGEIFLRMLNMLIIPLIFSSLVHALGNLDFSMSSKVGGRAVLYYMVTTILAIILGVILVVSVRPGISAEGTEGLDADTPFSALRPSTTVDTLLDLLRNLFPPNIFQATFGQYRTVLVRPPTNAYNATGLLPNQTNIDEDLHSWKITHEYTSSTNFLGIVMFSLCLGAVLCSMKEKGKPLLDTIGALSEAMMGMTKLVIWISPVGILFLIAAKTASISNYEVFAGRIGKYTGTVLGGLAIHSMITLPLIYTVIVRANPFRFVSRMSEAIITAFATASSAATLPVSISCLENRVGVDPRVSRFVLPVGATINMDGTALYEAVAAIFIAQTRGVVLDVGKIIAISVTATAASVGAAGIPQAGLVTMVMVLNTIGLPASDVGIVLVVDWLLDRFRTAINVLGDAYGAAIVEKTCEDQLAKCAPRDRPAGEATTRI</sequence>
<keyword evidence="11" id="KW-1185">Reference proteome</keyword>
<accession>A0ABY6LUX8</accession>
<keyword evidence="5 9" id="KW-0769">Symport</keyword>
<dbReference type="Proteomes" id="UP001235939">
    <property type="component" value="Chromosome X"/>
</dbReference>
<feature type="transmembrane region" description="Helical" evidence="9">
    <location>
        <begin position="432"/>
        <end position="454"/>
    </location>
</feature>
<dbReference type="PRINTS" id="PR00173">
    <property type="entry name" value="EDTRNSPORT"/>
</dbReference>
<feature type="transmembrane region" description="Helical" evidence="9">
    <location>
        <begin position="298"/>
        <end position="319"/>
    </location>
</feature>
<feature type="transmembrane region" description="Helical" evidence="9">
    <location>
        <begin position="107"/>
        <end position="129"/>
    </location>
</feature>
<gene>
    <name evidence="10" type="ORF">LAZ67_X003088</name>
</gene>
<feature type="transmembrane region" description="Helical" evidence="9">
    <location>
        <begin position="32"/>
        <end position="51"/>
    </location>
</feature>
<reference evidence="10 11" key="1">
    <citation type="submission" date="2022-03" db="EMBL/GenBank/DDBJ databases">
        <title>A chromosomal length assembly of Cordylochernes scorpioides.</title>
        <authorList>
            <person name="Zeh D."/>
            <person name="Zeh J."/>
        </authorList>
    </citation>
    <scope>NUCLEOTIDE SEQUENCE [LARGE SCALE GENOMIC DNA]</scope>
    <source>
        <strain evidence="10">IN4F17</strain>
        <tissue evidence="10">Whole Body</tissue>
    </source>
</reference>
<dbReference type="InterPro" id="IPR018107">
    <property type="entry name" value="Na-dicarboxylate_symporter_CS"/>
</dbReference>
<evidence type="ECO:0000256" key="7">
    <source>
        <dbReference type="ARBA" id="ARBA00023136"/>
    </source>
</evidence>
<evidence type="ECO:0000256" key="4">
    <source>
        <dbReference type="ARBA" id="ARBA00022692"/>
    </source>
</evidence>
<protein>
    <recommendedName>
        <fullName evidence="9">Amino acid transporter</fullName>
    </recommendedName>
</protein>
<name>A0ABY6LUX8_9ARAC</name>
<dbReference type="InterPro" id="IPR050746">
    <property type="entry name" value="DAACS"/>
</dbReference>
<keyword evidence="6 9" id="KW-1133">Transmembrane helix</keyword>
<feature type="transmembrane region" description="Helical" evidence="9">
    <location>
        <begin position="372"/>
        <end position="393"/>
    </location>
</feature>
<dbReference type="EMBL" id="CP092886">
    <property type="protein sequence ID" value="UYV84684.1"/>
    <property type="molecule type" value="Genomic_DNA"/>
</dbReference>
<dbReference type="PROSITE" id="PS00714">
    <property type="entry name" value="NA_DICARBOXYL_SYMP_2"/>
    <property type="match status" value="1"/>
</dbReference>
<dbReference type="PANTHER" id="PTHR11958">
    <property type="entry name" value="SODIUM/DICARBOXYLATE SYMPORTER-RELATED"/>
    <property type="match status" value="1"/>
</dbReference>
<keyword evidence="8" id="KW-0325">Glycoprotein</keyword>
<keyword evidence="4 9" id="KW-0812">Transmembrane</keyword>
<dbReference type="InterPro" id="IPR036458">
    <property type="entry name" value="Na:dicarbo_symporter_sf"/>
</dbReference>
<organism evidence="10 11">
    <name type="scientific">Cordylochernes scorpioides</name>
    <dbReference type="NCBI Taxonomy" id="51811"/>
    <lineage>
        <taxon>Eukaryota</taxon>
        <taxon>Metazoa</taxon>
        <taxon>Ecdysozoa</taxon>
        <taxon>Arthropoda</taxon>
        <taxon>Chelicerata</taxon>
        <taxon>Arachnida</taxon>
        <taxon>Pseudoscorpiones</taxon>
        <taxon>Cheliferoidea</taxon>
        <taxon>Chernetidae</taxon>
        <taxon>Cordylochernes</taxon>
    </lineage>
</organism>
<evidence type="ECO:0000256" key="3">
    <source>
        <dbReference type="ARBA" id="ARBA00022448"/>
    </source>
</evidence>
<evidence type="ECO:0000256" key="2">
    <source>
        <dbReference type="ARBA" id="ARBA00006148"/>
    </source>
</evidence>
<feature type="transmembrane region" description="Helical" evidence="9">
    <location>
        <begin position="71"/>
        <end position="95"/>
    </location>
</feature>
<evidence type="ECO:0000256" key="5">
    <source>
        <dbReference type="ARBA" id="ARBA00022847"/>
    </source>
</evidence>
<keyword evidence="7 9" id="KW-0472">Membrane</keyword>
<evidence type="ECO:0000313" key="10">
    <source>
        <dbReference type="EMBL" id="UYV84684.1"/>
    </source>
</evidence>
<feature type="transmembrane region" description="Helical" evidence="9">
    <location>
        <begin position="260"/>
        <end position="278"/>
    </location>
</feature>
<evidence type="ECO:0000313" key="11">
    <source>
        <dbReference type="Proteomes" id="UP001235939"/>
    </source>
</evidence>
<evidence type="ECO:0000256" key="9">
    <source>
        <dbReference type="RuleBase" id="RU361216"/>
    </source>
</evidence>
<evidence type="ECO:0000256" key="8">
    <source>
        <dbReference type="ARBA" id="ARBA00023180"/>
    </source>
</evidence>
<evidence type="ECO:0000256" key="1">
    <source>
        <dbReference type="ARBA" id="ARBA00004141"/>
    </source>
</evidence>
<feature type="transmembrane region" description="Helical" evidence="9">
    <location>
        <begin position="331"/>
        <end position="352"/>
    </location>
</feature>